<dbReference type="AlphaFoldDB" id="A0A243W6N5"/>
<evidence type="ECO:0000313" key="2">
    <source>
        <dbReference type="Proteomes" id="UP000194873"/>
    </source>
</evidence>
<organism evidence="1 2">
    <name type="scientific">Hymenobacter crusticola</name>
    <dbReference type="NCBI Taxonomy" id="1770526"/>
    <lineage>
        <taxon>Bacteria</taxon>
        <taxon>Pseudomonadati</taxon>
        <taxon>Bacteroidota</taxon>
        <taxon>Cytophagia</taxon>
        <taxon>Cytophagales</taxon>
        <taxon>Hymenobacteraceae</taxon>
        <taxon>Hymenobacter</taxon>
    </lineage>
</organism>
<name>A0A243W6N5_9BACT</name>
<proteinExistence type="predicted"/>
<reference evidence="1 2" key="1">
    <citation type="submission" date="2017-01" db="EMBL/GenBank/DDBJ databases">
        <title>A new Hymenobacter.</title>
        <authorList>
            <person name="Liang Y."/>
            <person name="Feng F."/>
        </authorList>
    </citation>
    <scope>NUCLEOTIDE SEQUENCE [LARGE SCALE GENOMIC DNA]</scope>
    <source>
        <strain evidence="1">MIMBbqt21</strain>
    </source>
</reference>
<keyword evidence="2" id="KW-1185">Reference proteome</keyword>
<dbReference type="EMBL" id="MTSE01000027">
    <property type="protein sequence ID" value="OUJ70026.1"/>
    <property type="molecule type" value="Genomic_DNA"/>
</dbReference>
<sequence length="117" mass="14027">MEGKWKLQRIIKADYTREGQLRQRGKMPRYSSTYTYLTFTDRVMIYHFQGDSIYSITNPYTRRGDTLRIVLDGDPPEDPFIETIVRLRAHHLHLHVTQPHSIDSIYDYAEYDTFLKR</sequence>
<gene>
    <name evidence="1" type="ORF">BXP70_25480</name>
</gene>
<evidence type="ECO:0000313" key="1">
    <source>
        <dbReference type="EMBL" id="OUJ70026.1"/>
    </source>
</evidence>
<accession>A0A243W6N5</accession>
<comment type="caution">
    <text evidence="1">The sequence shown here is derived from an EMBL/GenBank/DDBJ whole genome shotgun (WGS) entry which is preliminary data.</text>
</comment>
<dbReference type="Proteomes" id="UP000194873">
    <property type="component" value="Unassembled WGS sequence"/>
</dbReference>
<protein>
    <submittedName>
        <fullName evidence="1">Uncharacterized protein</fullName>
    </submittedName>
</protein>